<dbReference type="AlphaFoldDB" id="A0A223P0V2"/>
<accession>A0A223P0V2</accession>
<organism evidence="1 2">
    <name type="scientific">Mucilaginibacter xinganensis</name>
    <dbReference type="NCBI Taxonomy" id="1234841"/>
    <lineage>
        <taxon>Bacteria</taxon>
        <taxon>Pseudomonadati</taxon>
        <taxon>Bacteroidota</taxon>
        <taxon>Sphingobacteriia</taxon>
        <taxon>Sphingobacteriales</taxon>
        <taxon>Sphingobacteriaceae</taxon>
        <taxon>Mucilaginibacter</taxon>
    </lineage>
</organism>
<proteinExistence type="predicted"/>
<dbReference type="KEGG" id="muc:MuYL_3821"/>
<keyword evidence="2" id="KW-1185">Reference proteome</keyword>
<dbReference type="EMBL" id="CP022743">
    <property type="protein sequence ID" value="ASU35706.1"/>
    <property type="molecule type" value="Genomic_DNA"/>
</dbReference>
<protein>
    <submittedName>
        <fullName evidence="1">Uncharacterized protein</fullName>
    </submittedName>
</protein>
<evidence type="ECO:0000313" key="2">
    <source>
        <dbReference type="Proteomes" id="UP000215002"/>
    </source>
</evidence>
<reference evidence="1 2" key="1">
    <citation type="submission" date="2017-08" db="EMBL/GenBank/DDBJ databases">
        <title>Complete genome sequence of Mucilaginibacter sp. strain BJC16-A31.</title>
        <authorList>
            <consortium name="Henan University of Science and Technology"/>
            <person name="You X."/>
        </authorList>
    </citation>
    <scope>NUCLEOTIDE SEQUENCE [LARGE SCALE GENOMIC DNA]</scope>
    <source>
        <strain evidence="1 2">BJC16-A31</strain>
    </source>
</reference>
<sequence length="43" mass="5127">MELISGFYSPFPNFISRYCCGYSVKKLLPVIRKELFEFFSRVN</sequence>
<dbReference type="Proteomes" id="UP000215002">
    <property type="component" value="Chromosome"/>
</dbReference>
<gene>
    <name evidence="1" type="ORF">MuYL_3821</name>
</gene>
<evidence type="ECO:0000313" key="1">
    <source>
        <dbReference type="EMBL" id="ASU35706.1"/>
    </source>
</evidence>
<name>A0A223P0V2_9SPHI</name>